<feature type="signal peptide" evidence="2">
    <location>
        <begin position="1"/>
        <end position="20"/>
    </location>
</feature>
<proteinExistence type="predicted"/>
<dbReference type="RefSeq" id="WP_189567755.1">
    <property type="nucleotide sequence ID" value="NZ_BMXI01000003.1"/>
</dbReference>
<feature type="chain" id="PRO_5038082825" evidence="2">
    <location>
        <begin position="21"/>
        <end position="870"/>
    </location>
</feature>
<accession>A0A918THX6</accession>
<organism evidence="3 4">
    <name type="scientific">Roseibacillus persicicus</name>
    <dbReference type="NCBI Taxonomy" id="454148"/>
    <lineage>
        <taxon>Bacteria</taxon>
        <taxon>Pseudomonadati</taxon>
        <taxon>Verrucomicrobiota</taxon>
        <taxon>Verrucomicrobiia</taxon>
        <taxon>Verrucomicrobiales</taxon>
        <taxon>Verrucomicrobiaceae</taxon>
        <taxon>Roseibacillus</taxon>
    </lineage>
</organism>
<dbReference type="Proteomes" id="UP000644507">
    <property type="component" value="Unassembled WGS sequence"/>
</dbReference>
<keyword evidence="4" id="KW-1185">Reference proteome</keyword>
<dbReference type="PANTHER" id="PTHR37467:SF1">
    <property type="entry name" value="EXPORTED CALCIUM-BINDING GLYCOPROTEIN"/>
    <property type="match status" value="1"/>
</dbReference>
<feature type="compositionally biased region" description="Polar residues" evidence="1">
    <location>
        <begin position="390"/>
        <end position="404"/>
    </location>
</feature>
<evidence type="ECO:0000256" key="1">
    <source>
        <dbReference type="SAM" id="MobiDB-lite"/>
    </source>
</evidence>
<gene>
    <name evidence="3" type="ORF">GCM10007100_09090</name>
</gene>
<reference evidence="3" key="1">
    <citation type="journal article" date="2014" name="Int. J. Syst. Evol. Microbiol.">
        <title>Complete genome sequence of Corynebacterium casei LMG S-19264T (=DSM 44701T), isolated from a smear-ripened cheese.</title>
        <authorList>
            <consortium name="US DOE Joint Genome Institute (JGI-PGF)"/>
            <person name="Walter F."/>
            <person name="Albersmeier A."/>
            <person name="Kalinowski J."/>
            <person name="Ruckert C."/>
        </authorList>
    </citation>
    <scope>NUCLEOTIDE SEQUENCE</scope>
    <source>
        <strain evidence="3">KCTC 12988</strain>
    </source>
</reference>
<protein>
    <submittedName>
        <fullName evidence="3">Uncharacterized protein</fullName>
    </submittedName>
</protein>
<evidence type="ECO:0000313" key="4">
    <source>
        <dbReference type="Proteomes" id="UP000644507"/>
    </source>
</evidence>
<comment type="caution">
    <text evidence="3">The sequence shown here is derived from an EMBL/GenBank/DDBJ whole genome shotgun (WGS) entry which is preliminary data.</text>
</comment>
<reference evidence="3" key="2">
    <citation type="submission" date="2020-09" db="EMBL/GenBank/DDBJ databases">
        <authorList>
            <person name="Sun Q."/>
            <person name="Kim S."/>
        </authorList>
    </citation>
    <scope>NUCLEOTIDE SEQUENCE</scope>
    <source>
        <strain evidence="3">KCTC 12988</strain>
    </source>
</reference>
<dbReference type="EMBL" id="BMXI01000003">
    <property type="protein sequence ID" value="GHC45820.1"/>
    <property type="molecule type" value="Genomic_DNA"/>
</dbReference>
<sequence>MKTPICFLGVYGLAVSSSLAAPIVSNGSDGGGTSSFASAGIWTGGLAPAAGNDYTVAAGHRLRTPPDGNSYTFAGDSLTISDGGAPAEVIGLSYKGTGNTAILTVDDLILDGGSIDHISGSADVMILDGNLTIASDSLIYAKQGVIRILSPIEGSATITNPGRDAAGRALLIESPLNTFTGNLVNNGETTLIDNAVFNFVVGAPGVSNSITGTGVTTVNGDFVIDVSGASSTLGDSWTLAPGAVFGATFTVSGWTETAAGIWWDPTSTWRFTTADGLLLVAPSEDSDEDGLRDLWEDQYFGNNDGIFTSEELALQSGGDDPDGDELSNEREETALTDPNNPDSDGDGLNDGPELDGTSNALVNHGYGPTNPLVVDSDADGVNDGNEVSGALNTQNSNESTNPNAADSDGDLMTDGYELANNTPGAALDPNDISDGDLGVDNDNDGLDNYDEFIATPQTRADLEDTDGDGYLDPVEDSIGSWGGMDFTGTSPVNPDTDGDGILDGDEDPDNGTIAGLPYITDPNLADSDIDGFSDKFELEAGTSPVNGAEFPQQPAGWVLLENFEGAEMVIGETFSGRNGWSNGVEAAATVVDEPIAGGDRIGVLNHPAGIPNNFTHFYKSLSAQGLQVMADKSGTIFMQVYIPTGGVDHSVGLSDVYAPGADFGLFELQVAMRGATNLLTVRDGGGLFDTPSHPVGRWFNLWMVANNATDTVKVYVESLDGQTGVVDLTPDTNAAAPFSFRNGTTDVLSTFMIIENAPDNTPLYFDNVYIDPDNAIDPTDLEPTDKPVMDKPTPVGLVTPEITSVSFDGSGNLLLTFTPGGSGYVVTSSDDLVADFAEVTSATYDNVDTFTIPAASLAESKDFFRIEEAQ</sequence>
<keyword evidence="2" id="KW-0732">Signal</keyword>
<evidence type="ECO:0000256" key="2">
    <source>
        <dbReference type="SAM" id="SignalP"/>
    </source>
</evidence>
<dbReference type="InterPro" id="IPR053180">
    <property type="entry name" value="Ca-binding_acidic-repeat"/>
</dbReference>
<feature type="region of interest" description="Disordered" evidence="1">
    <location>
        <begin position="313"/>
        <end position="414"/>
    </location>
</feature>
<evidence type="ECO:0000313" key="3">
    <source>
        <dbReference type="EMBL" id="GHC45820.1"/>
    </source>
</evidence>
<dbReference type="AlphaFoldDB" id="A0A918THX6"/>
<name>A0A918THX6_9BACT</name>
<dbReference type="PANTHER" id="PTHR37467">
    <property type="entry name" value="EXPORTED CALCIUM-BINDING GLYCOPROTEIN-RELATED"/>
    <property type="match status" value="1"/>
</dbReference>